<protein>
    <submittedName>
        <fullName evidence="1">Uncharacterized protein</fullName>
    </submittedName>
</protein>
<sequence>MINQVVRCISTKKSLPIDRDAITNFEIKGLPRNKLSNLVGWVT</sequence>
<reference evidence="1 2" key="1">
    <citation type="submission" date="2019-10" db="EMBL/GenBank/DDBJ databases">
        <title>Genomic and transcriptomic insights into the perfect genentic adaptation of a filamentous nitrogen-fixing cyanobacterium to rice fields.</title>
        <authorList>
            <person name="Chen Z."/>
        </authorList>
    </citation>
    <scope>NUCLEOTIDE SEQUENCE [LARGE SCALE GENOMIC DNA]</scope>
    <source>
        <strain evidence="1">CCNUC1</strain>
    </source>
</reference>
<dbReference type="AlphaFoldDB" id="A0A5P8W3N7"/>
<proteinExistence type="predicted"/>
<dbReference type="EMBL" id="CP045226">
    <property type="protein sequence ID" value="QFS47365.1"/>
    <property type="molecule type" value="Genomic_DNA"/>
</dbReference>
<gene>
    <name evidence="1" type="ORF">GXM_04855</name>
</gene>
<organism evidence="1 2">
    <name type="scientific">Nostoc sphaeroides CCNUC1</name>
    <dbReference type="NCBI Taxonomy" id="2653204"/>
    <lineage>
        <taxon>Bacteria</taxon>
        <taxon>Bacillati</taxon>
        <taxon>Cyanobacteriota</taxon>
        <taxon>Cyanophyceae</taxon>
        <taxon>Nostocales</taxon>
        <taxon>Nostocaceae</taxon>
        <taxon>Nostoc</taxon>
    </lineage>
</organism>
<evidence type="ECO:0000313" key="1">
    <source>
        <dbReference type="EMBL" id="QFS47365.1"/>
    </source>
</evidence>
<dbReference type="Proteomes" id="UP000326678">
    <property type="component" value="Chromosome Gxm1"/>
</dbReference>
<accession>A0A5P8W3N7</accession>
<keyword evidence="2" id="KW-1185">Reference proteome</keyword>
<dbReference type="KEGG" id="nsh:GXM_04855"/>
<evidence type="ECO:0000313" key="2">
    <source>
        <dbReference type="Proteomes" id="UP000326678"/>
    </source>
</evidence>
<name>A0A5P8W3N7_9NOSO</name>